<keyword evidence="1" id="KW-0472">Membrane</keyword>
<feature type="transmembrane region" description="Helical" evidence="1">
    <location>
        <begin position="219"/>
        <end position="239"/>
    </location>
</feature>
<feature type="transmembrane region" description="Helical" evidence="1">
    <location>
        <begin position="162"/>
        <end position="184"/>
    </location>
</feature>
<keyword evidence="1" id="KW-0812">Transmembrane</keyword>
<keyword evidence="3" id="KW-1185">Reference proteome</keyword>
<evidence type="ECO:0008006" key="4">
    <source>
        <dbReference type="Google" id="ProtNLM"/>
    </source>
</evidence>
<evidence type="ECO:0000256" key="1">
    <source>
        <dbReference type="SAM" id="Phobius"/>
    </source>
</evidence>
<organism evidence="2 3">
    <name type="scientific">Spirosoma sordidisoli</name>
    <dbReference type="NCBI Taxonomy" id="2502893"/>
    <lineage>
        <taxon>Bacteria</taxon>
        <taxon>Pseudomonadati</taxon>
        <taxon>Bacteroidota</taxon>
        <taxon>Cytophagia</taxon>
        <taxon>Cytophagales</taxon>
        <taxon>Cytophagaceae</taxon>
        <taxon>Spirosoma</taxon>
    </lineage>
</organism>
<feature type="transmembrane region" description="Helical" evidence="1">
    <location>
        <begin position="20"/>
        <end position="38"/>
    </location>
</feature>
<feature type="transmembrane region" description="Helical" evidence="1">
    <location>
        <begin position="82"/>
        <end position="103"/>
    </location>
</feature>
<name>A0A4Q2UXP9_9BACT</name>
<dbReference type="RefSeq" id="WP_129600844.1">
    <property type="nucleotide sequence ID" value="NZ_SBLB01000001.1"/>
</dbReference>
<evidence type="ECO:0000313" key="3">
    <source>
        <dbReference type="Proteomes" id="UP000290407"/>
    </source>
</evidence>
<dbReference type="AlphaFoldDB" id="A0A4Q2UXP9"/>
<dbReference type="EMBL" id="SBLB01000001">
    <property type="protein sequence ID" value="RYC71839.1"/>
    <property type="molecule type" value="Genomic_DNA"/>
</dbReference>
<feature type="transmembrane region" description="Helical" evidence="1">
    <location>
        <begin position="124"/>
        <end position="150"/>
    </location>
</feature>
<accession>A0A4Q2UXP9</accession>
<sequence length="308" mass="34622">MNAFFLSLRHLLRSTRLIGLLYGITLVLGLLVALPFYSTLQAEDQDSRAFLNLLDGFDYTVYADFMQRSERVIDPLLSVGRWLGVLFVFLSVFLAGGILNTFAQPSRRFDAGLFWQVCTAYFGRFLQLLGVTTLFLLVGAGLWLIAGLLVGIVLSDTLTERGLFWVGLGFFSLFALTATLLFCIGDYAKVIMFRDDESNAFRAFGRAGRLVMRNLPRTYGLYWLFIGIGTALFGLYFLIDELIPMRNTPTILLMFLVQQALVLARTALKAWALGTAYQVYLTLPAPIRAMPPNQPDMTLIQPDRPDTY</sequence>
<reference evidence="2 3" key="1">
    <citation type="submission" date="2019-01" db="EMBL/GenBank/DDBJ databases">
        <title>Spirosoma flava sp. nov., a propanil-degrading bacterium isolated from herbicide-contaminated soil.</title>
        <authorList>
            <person name="Zhang L."/>
            <person name="Jiang J.-D."/>
        </authorList>
    </citation>
    <scope>NUCLEOTIDE SEQUENCE [LARGE SCALE GENOMIC DNA]</scope>
    <source>
        <strain evidence="2 3">TY50</strain>
    </source>
</reference>
<protein>
    <recommendedName>
        <fullName evidence="4">DUF975 family protein</fullName>
    </recommendedName>
</protein>
<comment type="caution">
    <text evidence="2">The sequence shown here is derived from an EMBL/GenBank/DDBJ whole genome shotgun (WGS) entry which is preliminary data.</text>
</comment>
<proteinExistence type="predicted"/>
<gene>
    <name evidence="2" type="ORF">EQG79_06845</name>
</gene>
<evidence type="ECO:0000313" key="2">
    <source>
        <dbReference type="EMBL" id="RYC71839.1"/>
    </source>
</evidence>
<keyword evidence="1" id="KW-1133">Transmembrane helix</keyword>
<dbReference type="Proteomes" id="UP000290407">
    <property type="component" value="Unassembled WGS sequence"/>
</dbReference>